<reference evidence="9" key="1">
    <citation type="submission" date="2017-02" db="EMBL/GenBank/DDBJ databases">
        <title>Detection of co-infection of Notocactus leninghausii f. cristatus with six virus species in South Korea.</title>
        <authorList>
            <person name="Park C.H."/>
            <person name="Song E.G."/>
            <person name="Ryu K.H."/>
        </authorList>
    </citation>
    <scope>NUCLEOTIDE SEQUENCE</scope>
    <source>
        <strain evidence="9">Nl</strain>
    </source>
</reference>
<keyword evidence="5" id="KW-1139">Helical capsid protein</keyword>
<sequence length="161" mass="18248">MAGSYTNVKPNTFVYRTQSWVEPEKLLNYLTQAQLLIFQTQQARTQLANELQAQLRYGPRNDVRFPTDTFLVNTAVGTLAPAWFALAQACDTKDRIFEVGDNRGVTSTETKLATQRVDDATIAIRNAIRTCVNILVSAVDIYDRTTFEDATGWTWHLRCHT</sequence>
<accession>A0A2I7ZEP9</accession>
<evidence type="ECO:0000256" key="8">
    <source>
        <dbReference type="RuleBase" id="RU003967"/>
    </source>
</evidence>
<dbReference type="GO" id="GO:0019029">
    <property type="term" value="C:helical viral capsid"/>
    <property type="evidence" value="ECO:0007669"/>
    <property type="project" value="UniProtKB-KW"/>
</dbReference>
<dbReference type="EMBL" id="KY581585">
    <property type="protein sequence ID" value="AUS90879.1"/>
    <property type="molecule type" value="Genomic_RNA"/>
</dbReference>
<evidence type="ECO:0000256" key="6">
    <source>
        <dbReference type="ARBA" id="ARBA00022561"/>
    </source>
</evidence>
<name>A0A2I7ZEP9_9VIRU</name>
<dbReference type="SMR" id="A0A2I7ZEP9"/>
<evidence type="ECO:0000256" key="2">
    <source>
        <dbReference type="ARBA" id="ARBA00004328"/>
    </source>
</evidence>
<keyword evidence="6 8" id="KW-0167">Capsid protein</keyword>
<protein>
    <recommendedName>
        <fullName evidence="4 8">Capsid protein</fullName>
    </recommendedName>
</protein>
<evidence type="ECO:0000256" key="4">
    <source>
        <dbReference type="ARBA" id="ARBA00018091"/>
    </source>
</evidence>
<comment type="function">
    <text evidence="1">Capsid protein self-assembles to form rod-shaped virions about 18 nm in diameter with a central canal enclosing the viral genomic RNA.</text>
</comment>
<evidence type="ECO:0000256" key="1">
    <source>
        <dbReference type="ARBA" id="ARBA00003662"/>
    </source>
</evidence>
<proteinExistence type="inferred from homology"/>
<keyword evidence="7 8" id="KW-0946">Virion</keyword>
<comment type="similarity">
    <text evidence="3 8">Belongs to the virgaviridae capsid protein family.</text>
</comment>
<evidence type="ECO:0000256" key="5">
    <source>
        <dbReference type="ARBA" id="ARBA00022497"/>
    </source>
</evidence>
<dbReference type="SUPFAM" id="SSF47195">
    <property type="entry name" value="TMV-like viral coat proteins"/>
    <property type="match status" value="1"/>
</dbReference>
<dbReference type="GO" id="GO:0005198">
    <property type="term" value="F:structural molecule activity"/>
    <property type="evidence" value="ECO:0007669"/>
    <property type="project" value="InterPro"/>
</dbReference>
<evidence type="ECO:0000256" key="3">
    <source>
        <dbReference type="ARBA" id="ARBA00005281"/>
    </source>
</evidence>
<comment type="subcellular location">
    <subcellularLocation>
        <location evidence="2">Virion</location>
    </subcellularLocation>
</comment>
<dbReference type="Gene3D" id="1.20.120.70">
    <property type="entry name" value="Tobacco mosaic virus-like, coat protein"/>
    <property type="match status" value="1"/>
</dbReference>
<dbReference type="InterPro" id="IPR001337">
    <property type="entry name" value="TMV-like_coat"/>
</dbReference>
<dbReference type="Pfam" id="PF00721">
    <property type="entry name" value="TMV_coat"/>
    <property type="match status" value="1"/>
</dbReference>
<organism evidence="9">
    <name type="scientific">Cactus mild mottle virus</name>
    <dbReference type="NCBI Taxonomy" id="229030"/>
    <lineage>
        <taxon>Viruses</taxon>
        <taxon>Riboviria</taxon>
        <taxon>Orthornavirae</taxon>
        <taxon>Kitrinoviricota</taxon>
        <taxon>Alsuviricetes</taxon>
        <taxon>Martellivirales</taxon>
        <taxon>Virgaviridae</taxon>
        <taxon>Tobamovirus</taxon>
        <taxon>Tobamovirus cacti</taxon>
    </lineage>
</organism>
<evidence type="ECO:0000313" key="9">
    <source>
        <dbReference type="EMBL" id="AUS90879.1"/>
    </source>
</evidence>
<dbReference type="InterPro" id="IPR036417">
    <property type="entry name" value="TMV-like_coat_sf"/>
</dbReference>
<evidence type="ECO:0000256" key="7">
    <source>
        <dbReference type="ARBA" id="ARBA00022844"/>
    </source>
</evidence>